<gene>
    <name evidence="2" type="ORF">LNQ82_00950</name>
</gene>
<feature type="chain" id="PRO_5042187124" evidence="1">
    <location>
        <begin position="21"/>
        <end position="274"/>
    </location>
</feature>
<evidence type="ECO:0000313" key="3">
    <source>
        <dbReference type="Proteomes" id="UP001056819"/>
    </source>
</evidence>
<evidence type="ECO:0000256" key="1">
    <source>
        <dbReference type="SAM" id="SignalP"/>
    </source>
</evidence>
<reference evidence="2" key="1">
    <citation type="submission" date="2022-05" db="EMBL/GenBank/DDBJ databases">
        <title>Alysiella filiformis genome sequencing.</title>
        <authorList>
            <person name="Viehboeck T."/>
        </authorList>
    </citation>
    <scope>NUCLEOTIDE SEQUENCE</scope>
    <source>
        <strain evidence="2">DSM 2580</strain>
    </source>
</reference>
<keyword evidence="1" id="KW-0732">Signal</keyword>
<protein>
    <submittedName>
        <fullName evidence="2">Uncharacterized protein</fullName>
    </submittedName>
</protein>
<dbReference type="Proteomes" id="UP001056819">
    <property type="component" value="Chromosome"/>
</dbReference>
<dbReference type="EMBL" id="CP097501">
    <property type="protein sequence ID" value="URD67761.1"/>
    <property type="molecule type" value="Genomic_DNA"/>
</dbReference>
<evidence type="ECO:0000313" key="2">
    <source>
        <dbReference type="EMBL" id="URD67761.1"/>
    </source>
</evidence>
<organism evidence="2 3">
    <name type="scientific">Conchiformibius steedae DSM 2580</name>
    <dbReference type="NCBI Taxonomy" id="1121352"/>
    <lineage>
        <taxon>Bacteria</taxon>
        <taxon>Pseudomonadati</taxon>
        <taxon>Pseudomonadota</taxon>
        <taxon>Betaproteobacteria</taxon>
        <taxon>Neisseriales</taxon>
        <taxon>Neisseriaceae</taxon>
        <taxon>Conchiformibius</taxon>
    </lineage>
</organism>
<accession>A0AAE9KZX3</accession>
<feature type="signal peptide" evidence="1">
    <location>
        <begin position="1"/>
        <end position="20"/>
    </location>
</feature>
<dbReference type="AlphaFoldDB" id="A0AAE9KZX3"/>
<name>A0AAE9KZX3_9NEIS</name>
<sequence>MMIKGFLSIACLLSVSAVYAQTPQQIVQKFYPKYSNEYQCYRVSDKQLGGEYCVRQIKSETRQTAQGKQMHLLFAGSKLDFTNGEENGSHADSGFAGVFVLKQKAENDWQLAAALPESWAGAFGNAPAAKDWSFHQFGQDKWGFMTRHSDVHQGYAGSAYVLFHYDGGQSIGRSLIASAADNSGALGDCRLNRQGRKANAAERRECLNSLHDLSSTIKIAKSGKTIKGFYPLQISVSGFDGRKQYRNQTFTVPYHAGKKQYIAPKNYPLNNKEF</sequence>
<proteinExistence type="predicted"/>
<dbReference type="RefSeq" id="WP_246327806.1">
    <property type="nucleotide sequence ID" value="NZ_CP097501.1"/>
</dbReference>